<keyword evidence="1" id="KW-1133">Transmembrane helix</keyword>
<dbReference type="RefSeq" id="WP_379861915.1">
    <property type="nucleotide sequence ID" value="NZ_JBHMFC010000086.1"/>
</dbReference>
<comment type="caution">
    <text evidence="2">The sequence shown here is derived from an EMBL/GenBank/DDBJ whole genome shotgun (WGS) entry which is preliminary data.</text>
</comment>
<evidence type="ECO:0000313" key="3">
    <source>
        <dbReference type="Proteomes" id="UP001589585"/>
    </source>
</evidence>
<evidence type="ECO:0000313" key="2">
    <source>
        <dbReference type="EMBL" id="MFB9057669.1"/>
    </source>
</evidence>
<protein>
    <submittedName>
        <fullName evidence="2">Cytochrome C</fullName>
    </submittedName>
</protein>
<reference evidence="2 3" key="1">
    <citation type="submission" date="2024-09" db="EMBL/GenBank/DDBJ databases">
        <authorList>
            <person name="Sun Q."/>
            <person name="Mori K."/>
        </authorList>
    </citation>
    <scope>NUCLEOTIDE SEQUENCE [LARGE SCALE GENOMIC DNA]</scope>
    <source>
        <strain evidence="2 3">CECT 8622</strain>
    </source>
</reference>
<keyword evidence="1" id="KW-0812">Transmembrane</keyword>
<keyword evidence="1" id="KW-0472">Membrane</keyword>
<name>A0ABV5FDZ5_9FLAO</name>
<proteinExistence type="predicted"/>
<keyword evidence="3" id="KW-1185">Reference proteome</keyword>
<sequence length="146" mass="16587">MKDFKVMEDNRVIKVFLDDDPKPFASFAPPVKMVLDTTKIPDGKHTLKIVAKSSNNIEGIREIPFIVRNGPEISVIGLKENETVDAQIPITINAYGSETSDFFVIRGSETPTAIPAWVWALVILFIAFGLFYIIMYWDHNLYKSFF</sequence>
<feature type="transmembrane region" description="Helical" evidence="1">
    <location>
        <begin position="116"/>
        <end position="137"/>
    </location>
</feature>
<accession>A0ABV5FDZ5</accession>
<dbReference type="Proteomes" id="UP001589585">
    <property type="component" value="Unassembled WGS sequence"/>
</dbReference>
<evidence type="ECO:0000256" key="1">
    <source>
        <dbReference type="SAM" id="Phobius"/>
    </source>
</evidence>
<organism evidence="2 3">
    <name type="scientific">Mariniflexile ostreae</name>
    <dbReference type="NCBI Taxonomy" id="1520892"/>
    <lineage>
        <taxon>Bacteria</taxon>
        <taxon>Pseudomonadati</taxon>
        <taxon>Bacteroidota</taxon>
        <taxon>Flavobacteriia</taxon>
        <taxon>Flavobacteriales</taxon>
        <taxon>Flavobacteriaceae</taxon>
        <taxon>Mariniflexile</taxon>
    </lineage>
</organism>
<gene>
    <name evidence="2" type="ORF">ACFFU9_13055</name>
</gene>
<dbReference type="EMBL" id="JBHMFC010000086">
    <property type="protein sequence ID" value="MFB9057669.1"/>
    <property type="molecule type" value="Genomic_DNA"/>
</dbReference>